<feature type="non-terminal residue" evidence="1">
    <location>
        <position position="1"/>
    </location>
</feature>
<dbReference type="Proteomes" id="UP000191691">
    <property type="component" value="Unassembled WGS sequence"/>
</dbReference>
<evidence type="ECO:0000313" key="2">
    <source>
        <dbReference type="Proteomes" id="UP000191691"/>
    </source>
</evidence>
<sequence length="339" mass="38495">ILTLISYNDPRAPFLAQALAALLVGVSPLGSLSFCPVRQEQSKLSKLTAQANGTPLRGTDYFYKRFLDRANSGPQKTLPFLHHLRQVRFLVDPDTRINQWYYYQPYDLYGNLNLVHRLLAVKSIRVDAIMSTQRPSTEPPPRSANYTSITIRNSNIDYHYLVRVIESVKWLEESTPDHVFRALLLHAGSLVHLDLDVEAETPLPEIFDSTLGQQFFGNSEDRSRRSQPAYQQEWADELQELPLEQGGQSPPCSLHGLTNVKNLSLGIHTLYYLSRGISADRIDHASFAIVDHLPPNLEALCIYGYKKEMKPQVEGLPEDVFDGQLRKLLAEKDTKLLRL</sequence>
<accession>A0A1V6W8N2</accession>
<keyword evidence="2" id="KW-1185">Reference proteome</keyword>
<name>A0A1V6W8N2_PENNA</name>
<dbReference type="OMA" id="MSDYQAD"/>
<evidence type="ECO:0000313" key="1">
    <source>
        <dbReference type="EMBL" id="OQE59248.1"/>
    </source>
</evidence>
<dbReference type="EMBL" id="MOOB01000332">
    <property type="protein sequence ID" value="OQE59248.1"/>
    <property type="molecule type" value="Genomic_DNA"/>
</dbReference>
<dbReference type="AlphaFoldDB" id="A0A1V6W8N2"/>
<protein>
    <submittedName>
        <fullName evidence="1">Uncharacterized protein</fullName>
    </submittedName>
</protein>
<proteinExistence type="predicted"/>
<comment type="caution">
    <text evidence="1">The sequence shown here is derived from an EMBL/GenBank/DDBJ whole genome shotgun (WGS) entry which is preliminary data.</text>
</comment>
<reference evidence="2" key="1">
    <citation type="journal article" date="2017" name="Nat. Microbiol.">
        <title>Global analysis of biosynthetic gene clusters reveals vast potential of secondary metabolite production in Penicillium species.</title>
        <authorList>
            <person name="Nielsen J.C."/>
            <person name="Grijseels S."/>
            <person name="Prigent S."/>
            <person name="Ji B."/>
            <person name="Dainat J."/>
            <person name="Nielsen K.F."/>
            <person name="Frisvad J.C."/>
            <person name="Workman M."/>
            <person name="Nielsen J."/>
        </authorList>
    </citation>
    <scope>NUCLEOTIDE SEQUENCE [LARGE SCALE GENOMIC DNA]</scope>
    <source>
        <strain evidence="2">IBT 13039</strain>
    </source>
</reference>
<dbReference type="STRING" id="60175.A0A1V6W8N2"/>
<gene>
    <name evidence="1" type="ORF">PENNAL_c0332G12039</name>
</gene>
<organism evidence="1 2">
    <name type="scientific">Penicillium nalgiovense</name>
    <dbReference type="NCBI Taxonomy" id="60175"/>
    <lineage>
        <taxon>Eukaryota</taxon>
        <taxon>Fungi</taxon>
        <taxon>Dikarya</taxon>
        <taxon>Ascomycota</taxon>
        <taxon>Pezizomycotina</taxon>
        <taxon>Eurotiomycetes</taxon>
        <taxon>Eurotiomycetidae</taxon>
        <taxon>Eurotiales</taxon>
        <taxon>Aspergillaceae</taxon>
        <taxon>Penicillium</taxon>
    </lineage>
</organism>